<sequence length="339" mass="35591">MTSAASSRVADYQRRNMRNTNKQGRWPLLTGALALVMLVAACGSDGNDDVAGSGSIGEKFDLGGATVTVGSKEFTEQLILGNLTKLALTAAGAKVEDQIGLQGSTTVRAALTSGEIDLYWEYLGTGWVTYLKNEKGIPGAQPQFEAVRDADAANGVTWLDPAPFNDTYAIAASSETAERLGVASISDLAALVASNPADATFCVGGEFSTRPDGLPGLEKAYGFKVAPDNVSNVQDALVYNQVDKGECAFGSITSTDGRVGSLGLTVLTDDKQFFPPFNGSMNVRSEMLDEHPEIKDIFAPIAAALDDATMVGLNAKVDVDGEEPADVAKTWLTENGYIG</sequence>
<dbReference type="Gene3D" id="3.40.190.120">
    <property type="entry name" value="Osmoprotection protein (prox), domain 2"/>
    <property type="match status" value="1"/>
</dbReference>
<dbReference type="AlphaFoldDB" id="A0A3N9WM25"/>
<evidence type="ECO:0000313" key="3">
    <source>
        <dbReference type="Proteomes" id="UP000282312"/>
    </source>
</evidence>
<gene>
    <name evidence="2" type="ORF">DLJ59_17520</name>
</gene>
<dbReference type="SUPFAM" id="SSF53850">
    <property type="entry name" value="Periplasmic binding protein-like II"/>
    <property type="match status" value="1"/>
</dbReference>
<organism evidence="2 3">
    <name type="scientific">Micromonospora inaquosa</name>
    <dbReference type="NCBI Taxonomy" id="2203716"/>
    <lineage>
        <taxon>Bacteria</taxon>
        <taxon>Bacillati</taxon>
        <taxon>Actinomycetota</taxon>
        <taxon>Actinomycetes</taxon>
        <taxon>Micromonosporales</taxon>
        <taxon>Micromonosporaceae</taxon>
        <taxon>Micromonospora</taxon>
    </lineage>
</organism>
<comment type="caution">
    <text evidence="2">The sequence shown here is derived from an EMBL/GenBank/DDBJ whole genome shotgun (WGS) entry which is preliminary data.</text>
</comment>
<dbReference type="GO" id="GO:0022857">
    <property type="term" value="F:transmembrane transporter activity"/>
    <property type="evidence" value="ECO:0007669"/>
    <property type="project" value="InterPro"/>
</dbReference>
<dbReference type="InterPro" id="IPR007210">
    <property type="entry name" value="ABC_Gly_betaine_transp_sub-bd"/>
</dbReference>
<evidence type="ECO:0000313" key="2">
    <source>
        <dbReference type="EMBL" id="RQX01810.1"/>
    </source>
</evidence>
<name>A0A3N9WM25_9ACTN</name>
<proteinExistence type="predicted"/>
<dbReference type="Pfam" id="PF04069">
    <property type="entry name" value="OpuAC"/>
    <property type="match status" value="1"/>
</dbReference>
<reference evidence="2 3" key="1">
    <citation type="submission" date="2018-05" db="EMBL/GenBank/DDBJ databases">
        <title>Micromonospora from Atacama Desert.</title>
        <authorList>
            <person name="Carro L."/>
            <person name="Goodfellow M."/>
            <person name="Klenk H.-P."/>
        </authorList>
    </citation>
    <scope>NUCLEOTIDE SEQUENCE [LARGE SCALE GENOMIC DNA]</scope>
    <source>
        <strain evidence="2 3">LB39</strain>
    </source>
</reference>
<dbReference type="EMBL" id="QGSZ01000218">
    <property type="protein sequence ID" value="RQX01810.1"/>
    <property type="molecule type" value="Genomic_DNA"/>
</dbReference>
<dbReference type="Gene3D" id="3.40.190.10">
    <property type="entry name" value="Periplasmic binding protein-like II"/>
    <property type="match status" value="1"/>
</dbReference>
<dbReference type="CDD" id="cd13611">
    <property type="entry name" value="PBP2_YehZ"/>
    <property type="match status" value="1"/>
</dbReference>
<feature type="domain" description="ABC-type glycine betaine transport system substrate-binding" evidence="1">
    <location>
        <begin position="65"/>
        <end position="334"/>
    </location>
</feature>
<keyword evidence="3" id="KW-1185">Reference proteome</keyword>
<evidence type="ECO:0000259" key="1">
    <source>
        <dbReference type="Pfam" id="PF04069"/>
    </source>
</evidence>
<dbReference type="GO" id="GO:0043190">
    <property type="term" value="C:ATP-binding cassette (ABC) transporter complex"/>
    <property type="evidence" value="ECO:0007669"/>
    <property type="project" value="InterPro"/>
</dbReference>
<accession>A0A3N9WM25</accession>
<protein>
    <submittedName>
        <fullName evidence="2">Glycine/betaine ABC transporter substrate-binding protein</fullName>
    </submittedName>
</protein>
<dbReference type="Proteomes" id="UP000282312">
    <property type="component" value="Unassembled WGS sequence"/>
</dbReference>